<accession>A0ABY7R378</accession>
<evidence type="ECO:0000313" key="3">
    <source>
        <dbReference type="Proteomes" id="UP001214301"/>
    </source>
</evidence>
<dbReference type="RefSeq" id="WP_156311552.1">
    <property type="nucleotide sequence ID" value="NZ_CP116669.1"/>
</dbReference>
<name>A0ABY7R378_9PSED</name>
<sequence length="121" mass="13276">MNQPDAHDLLVTAHEALLTHLLPALPKGLHYEGRMVASAMLIASRELAQAADCTEVERQALEALLAQGGQAVTELELAREWLARNIRQGAYDQHATRLLEALRAINRAQLSISNPKVLAHD</sequence>
<dbReference type="InterPro" id="IPR046252">
    <property type="entry name" value="DUF6285"/>
</dbReference>
<reference evidence="2 3" key="1">
    <citation type="journal article" date="2020" name="Front. Microbiol.">
        <title>Toward Biorecycling: Isolation of a Soil Bacterium That Grows on a Polyurethane Oligomer and Monomer.</title>
        <authorList>
            <person name="Espinosa M.J.C."/>
            <person name="Blanco A.C."/>
            <person name="Schmidgall T."/>
            <person name="Atanasoff-Kardjalieff A.K."/>
            <person name="Kappelmeyer U."/>
            <person name="Tischler D."/>
            <person name="Pieper D.H."/>
            <person name="Heipieper H.J."/>
            <person name="Eberlein C."/>
        </authorList>
    </citation>
    <scope>NUCLEOTIDE SEQUENCE [LARGE SCALE GENOMIC DNA]</scope>
    <source>
        <strain evidence="2 3">TDA1</strain>
    </source>
</reference>
<evidence type="ECO:0000313" key="2">
    <source>
        <dbReference type="EMBL" id="WCH98187.1"/>
    </source>
</evidence>
<evidence type="ECO:0000259" key="1">
    <source>
        <dbReference type="Pfam" id="PF19802"/>
    </source>
</evidence>
<gene>
    <name evidence="2" type="ORF">PMC74_15545</name>
</gene>
<feature type="domain" description="DUF6285" evidence="1">
    <location>
        <begin position="23"/>
        <end position="116"/>
    </location>
</feature>
<dbReference type="EMBL" id="CP116669">
    <property type="protein sequence ID" value="WCH98187.1"/>
    <property type="molecule type" value="Genomic_DNA"/>
</dbReference>
<keyword evidence="3" id="KW-1185">Reference proteome</keyword>
<dbReference type="Pfam" id="PF19802">
    <property type="entry name" value="DUF6285"/>
    <property type="match status" value="1"/>
</dbReference>
<protein>
    <submittedName>
        <fullName evidence="2">DUF6285 domain-containing protein</fullName>
    </submittedName>
</protein>
<dbReference type="Proteomes" id="UP001214301">
    <property type="component" value="Chromosome"/>
</dbReference>
<proteinExistence type="predicted"/>
<organism evidence="2 3">
    <name type="scientific">Pseudomonas capeferrum</name>
    <dbReference type="NCBI Taxonomy" id="1495066"/>
    <lineage>
        <taxon>Bacteria</taxon>
        <taxon>Pseudomonadati</taxon>
        <taxon>Pseudomonadota</taxon>
        <taxon>Gammaproteobacteria</taxon>
        <taxon>Pseudomonadales</taxon>
        <taxon>Pseudomonadaceae</taxon>
        <taxon>Pseudomonas</taxon>
    </lineage>
</organism>